<keyword evidence="3" id="KW-1185">Reference proteome</keyword>
<dbReference type="EMBL" id="BAAAHP010000214">
    <property type="protein sequence ID" value="GAA0899940.1"/>
    <property type="molecule type" value="Genomic_DNA"/>
</dbReference>
<comment type="caution">
    <text evidence="2">The sequence shown here is derived from an EMBL/GenBank/DDBJ whole genome shotgun (WGS) entry which is preliminary data.</text>
</comment>
<sequence length="56" mass="5907">MAAMTFLDEEAPDTTGRRSLCGLGPGRRPPAAPRIVRGRSSCLKAPARSAARTLDP</sequence>
<name>A0ABN1NAK5_9PSEU</name>
<organism evidence="2 3">
    <name type="scientific">Pseudonocardia zijingensis</name>
    <dbReference type="NCBI Taxonomy" id="153376"/>
    <lineage>
        <taxon>Bacteria</taxon>
        <taxon>Bacillati</taxon>
        <taxon>Actinomycetota</taxon>
        <taxon>Actinomycetes</taxon>
        <taxon>Pseudonocardiales</taxon>
        <taxon>Pseudonocardiaceae</taxon>
        <taxon>Pseudonocardia</taxon>
    </lineage>
</organism>
<protein>
    <submittedName>
        <fullName evidence="2">Uncharacterized protein</fullName>
    </submittedName>
</protein>
<gene>
    <name evidence="2" type="ORF">GCM10009559_65250</name>
</gene>
<evidence type="ECO:0000256" key="1">
    <source>
        <dbReference type="SAM" id="MobiDB-lite"/>
    </source>
</evidence>
<evidence type="ECO:0000313" key="2">
    <source>
        <dbReference type="EMBL" id="GAA0899940.1"/>
    </source>
</evidence>
<reference evidence="2 3" key="1">
    <citation type="journal article" date="2019" name="Int. J. Syst. Evol. Microbiol.">
        <title>The Global Catalogue of Microorganisms (GCM) 10K type strain sequencing project: providing services to taxonomists for standard genome sequencing and annotation.</title>
        <authorList>
            <consortium name="The Broad Institute Genomics Platform"/>
            <consortium name="The Broad Institute Genome Sequencing Center for Infectious Disease"/>
            <person name="Wu L."/>
            <person name="Ma J."/>
        </authorList>
    </citation>
    <scope>NUCLEOTIDE SEQUENCE [LARGE SCALE GENOMIC DNA]</scope>
    <source>
        <strain evidence="2 3">JCM 11117</strain>
    </source>
</reference>
<dbReference type="Proteomes" id="UP001499967">
    <property type="component" value="Unassembled WGS sequence"/>
</dbReference>
<feature type="region of interest" description="Disordered" evidence="1">
    <location>
        <begin position="1"/>
        <end position="56"/>
    </location>
</feature>
<proteinExistence type="predicted"/>
<accession>A0ABN1NAK5</accession>
<evidence type="ECO:0000313" key="3">
    <source>
        <dbReference type="Proteomes" id="UP001499967"/>
    </source>
</evidence>